<name>A0A0D0FSR6_9BACI</name>
<dbReference type="RefSeq" id="WP_251249819.1">
    <property type="nucleotide sequence ID" value="NZ_JAMAYU010000015.1"/>
</dbReference>
<sequence>MRKIQSPKPEIIRAIQIKKSFYFEAYASDTPAFQNPKNINVKLSIYITIISL</sequence>
<protein>
    <submittedName>
        <fullName evidence="1">Uncharacterized protein</fullName>
    </submittedName>
</protein>
<comment type="caution">
    <text evidence="1">The sequence shown here is derived from an EMBL/GenBank/DDBJ whole genome shotgun (WGS) entry which is preliminary data.</text>
</comment>
<reference evidence="1 2" key="1">
    <citation type="submission" date="2015-01" db="EMBL/GenBank/DDBJ databases">
        <title>Draft Genome Sequences of Four Bacillus thermoamylovorans Strains, Isolated From Food Products.</title>
        <authorList>
            <person name="Krawcyk A.O."/>
            <person name="Berendsen E.M."/>
            <person name="Eijlander R.T."/>
            <person name="de Jong A."/>
            <person name="Wells-Bennik M."/>
            <person name="Kuipers O.P."/>
        </authorList>
    </citation>
    <scope>NUCLEOTIDE SEQUENCE [LARGE SCALE GENOMIC DNA]</scope>
    <source>
        <strain evidence="1 2">B4167</strain>
    </source>
</reference>
<proteinExistence type="predicted"/>
<dbReference type="EMBL" id="JXLU01000076">
    <property type="protein sequence ID" value="KIO72968.1"/>
    <property type="molecule type" value="Genomic_DNA"/>
</dbReference>
<accession>A0A0D0FSR6</accession>
<dbReference type="Proteomes" id="UP000032076">
    <property type="component" value="Unassembled WGS sequence"/>
</dbReference>
<gene>
    <name evidence="1" type="ORF">B4167_2526</name>
</gene>
<organism evidence="1 2">
    <name type="scientific">Caldibacillus thermoamylovorans</name>
    <dbReference type="NCBI Taxonomy" id="35841"/>
    <lineage>
        <taxon>Bacteria</taxon>
        <taxon>Bacillati</taxon>
        <taxon>Bacillota</taxon>
        <taxon>Bacilli</taxon>
        <taxon>Bacillales</taxon>
        <taxon>Bacillaceae</taxon>
        <taxon>Caldibacillus</taxon>
    </lineage>
</organism>
<dbReference type="AlphaFoldDB" id="A0A0D0FSR6"/>
<evidence type="ECO:0000313" key="2">
    <source>
        <dbReference type="Proteomes" id="UP000032076"/>
    </source>
</evidence>
<evidence type="ECO:0000313" key="1">
    <source>
        <dbReference type="EMBL" id="KIO72968.1"/>
    </source>
</evidence>